<dbReference type="Pfam" id="PF16120">
    <property type="entry name" value="DUF4836"/>
    <property type="match status" value="1"/>
</dbReference>
<evidence type="ECO:0008006" key="2">
    <source>
        <dbReference type="Google" id="ProtNLM"/>
    </source>
</evidence>
<organism evidence="1">
    <name type="scientific">termite gut metagenome</name>
    <dbReference type="NCBI Taxonomy" id="433724"/>
    <lineage>
        <taxon>unclassified sequences</taxon>
        <taxon>metagenomes</taxon>
        <taxon>organismal metagenomes</taxon>
    </lineage>
</organism>
<reference evidence="1" key="1">
    <citation type="submission" date="2019-03" db="EMBL/GenBank/DDBJ databases">
        <title>Single cell metagenomics reveals metabolic interactions within the superorganism composed of flagellate Streblomastix strix and complex community of Bacteroidetes bacteria on its surface.</title>
        <authorList>
            <person name="Treitli S.C."/>
            <person name="Kolisko M."/>
            <person name="Husnik F."/>
            <person name="Keeling P."/>
            <person name="Hampl V."/>
        </authorList>
    </citation>
    <scope>NUCLEOTIDE SEQUENCE</scope>
    <source>
        <strain evidence="1">STM</strain>
    </source>
</reference>
<gene>
    <name evidence="1" type="ORF">EZS27_008825</name>
</gene>
<proteinExistence type="predicted"/>
<evidence type="ECO:0000313" key="1">
    <source>
        <dbReference type="EMBL" id="KAA6343500.1"/>
    </source>
</evidence>
<comment type="caution">
    <text evidence="1">The sequence shown here is derived from an EMBL/GenBank/DDBJ whole genome shotgun (WGS) entry which is preliminary data.</text>
</comment>
<dbReference type="InterPro" id="IPR032276">
    <property type="entry name" value="DUF4836"/>
</dbReference>
<name>A0A5J4SDT3_9ZZZZ</name>
<dbReference type="PROSITE" id="PS51257">
    <property type="entry name" value="PROKAR_LIPOPROTEIN"/>
    <property type="match status" value="1"/>
</dbReference>
<sequence length="519" mass="57740">MKKNMIYCFSLLLALVIAIASCRTLKTIYQTPKTTYTDALPTDVSMILSFDVKSILKKAELSEGKNTDLKQKAIDFLKARMSPASFAGIEKVIQKPKESGIDIAAPFYIAFTEITKDPVILAKVSNLNKLKDFWNVMTSERITTPIEKRGNYSYGTFAGNSAICAFNESVLLFGANNFEEIDKLMSQKKTESGALNPTFVKLKERKGEIKYYLNLKTLAKVNFMGTPLNEGVKEKFDMELFFFMSFEKGKVCMQADMVTKNENLTQLFEKSTKAIGKQKSVFTHKIPSSVFAYIGFNINGEEYYNYLKGIATTYSTTFAGLAPYLVESAKELFSWIKGDVAVALLDVSSKVPVVCAYAEVADASLLKKTVDNLQKNNLIGDSEEIVELKENDYVYQKGGIRLHIGVIDKYLYVTNSEDTYQTIIQGIPPSGKTLKGTKFASKIKTTPQYMFISVDNILQSPLGLGGGAKTSKLLSRISYLEIVGNEKHTYGGELNLIMKDEKTNALAQIMALIRELSGI</sequence>
<dbReference type="EMBL" id="SNRY01000267">
    <property type="protein sequence ID" value="KAA6343500.1"/>
    <property type="molecule type" value="Genomic_DNA"/>
</dbReference>
<accession>A0A5J4SDT3</accession>
<dbReference type="AlphaFoldDB" id="A0A5J4SDT3"/>
<protein>
    <recommendedName>
        <fullName evidence="2">DUF4836 family protein</fullName>
    </recommendedName>
</protein>